<evidence type="ECO:0000256" key="1">
    <source>
        <dbReference type="ARBA" id="ARBA00002634"/>
    </source>
</evidence>
<feature type="binding site" evidence="15 16">
    <location>
        <begin position="131"/>
        <end position="136"/>
    </location>
    <ligand>
        <name>S-adenosyl-L-methionine</name>
        <dbReference type="ChEBI" id="CHEBI:59789"/>
    </ligand>
</feature>
<dbReference type="GO" id="GO:0052906">
    <property type="term" value="F:tRNA (guanine(37)-N1)-methyltransferase activity"/>
    <property type="evidence" value="ECO:0007669"/>
    <property type="project" value="UniProtKB-UniRule"/>
</dbReference>
<comment type="function">
    <text evidence="1 15 17">Specifically methylates guanosine-37 in various tRNAs.</text>
</comment>
<dbReference type="Proteomes" id="UP000711995">
    <property type="component" value="Unassembled WGS sequence"/>
</dbReference>
<evidence type="ECO:0000256" key="16">
    <source>
        <dbReference type="PIRSR" id="PIRSR000386-1"/>
    </source>
</evidence>
<comment type="subcellular location">
    <subcellularLocation>
        <location evidence="2 15 17">Cytoplasm</location>
    </subcellularLocation>
</comment>
<keyword evidence="10 15" id="KW-0949">S-adenosyl-L-methionine</keyword>
<evidence type="ECO:0000313" key="19">
    <source>
        <dbReference type="EMBL" id="NIZ41095.1"/>
    </source>
</evidence>
<dbReference type="Gene3D" id="3.40.1280.10">
    <property type="match status" value="1"/>
</dbReference>
<keyword evidence="9 15" id="KW-0808">Transferase</keyword>
<comment type="caution">
    <text evidence="19">The sequence shown here is derived from an EMBL/GenBank/DDBJ whole genome shotgun (WGS) entry which is preliminary data.</text>
</comment>
<dbReference type="InterPro" id="IPR016009">
    <property type="entry name" value="tRNA_MeTrfase_TRMD/TRM10"/>
</dbReference>
<keyword evidence="7 15" id="KW-0963">Cytoplasm</keyword>
<dbReference type="NCBIfam" id="TIGR00088">
    <property type="entry name" value="trmD"/>
    <property type="match status" value="1"/>
</dbReference>
<keyword evidence="8 15" id="KW-0489">Methyltransferase</keyword>
<evidence type="ECO:0000256" key="3">
    <source>
        <dbReference type="ARBA" id="ARBA00007630"/>
    </source>
</evidence>
<dbReference type="InterPro" id="IPR029026">
    <property type="entry name" value="tRNA_m1G_MTases_N"/>
</dbReference>
<feature type="binding site" evidence="15 16">
    <location>
        <position position="111"/>
    </location>
    <ligand>
        <name>S-adenosyl-L-methionine</name>
        <dbReference type="ChEBI" id="CHEBI:59789"/>
    </ligand>
</feature>
<comment type="subunit">
    <text evidence="4 15 17">Homodimer.</text>
</comment>
<evidence type="ECO:0000256" key="9">
    <source>
        <dbReference type="ARBA" id="ARBA00022679"/>
    </source>
</evidence>
<evidence type="ECO:0000259" key="18">
    <source>
        <dbReference type="Pfam" id="PF01746"/>
    </source>
</evidence>
<dbReference type="Pfam" id="PF01746">
    <property type="entry name" value="tRNA_m1G_MT"/>
    <property type="match status" value="1"/>
</dbReference>
<name>A0A968GB19_9SPIO</name>
<comment type="catalytic activity">
    <reaction evidence="14 15 17">
        <text>guanosine(37) in tRNA + S-adenosyl-L-methionine = N(1)-methylguanosine(37) in tRNA + S-adenosyl-L-homocysteine + H(+)</text>
        <dbReference type="Rhea" id="RHEA:36899"/>
        <dbReference type="Rhea" id="RHEA-COMP:10145"/>
        <dbReference type="Rhea" id="RHEA-COMP:10147"/>
        <dbReference type="ChEBI" id="CHEBI:15378"/>
        <dbReference type="ChEBI" id="CHEBI:57856"/>
        <dbReference type="ChEBI" id="CHEBI:59789"/>
        <dbReference type="ChEBI" id="CHEBI:73542"/>
        <dbReference type="ChEBI" id="CHEBI:74269"/>
        <dbReference type="EC" id="2.1.1.228"/>
    </reaction>
</comment>
<evidence type="ECO:0000256" key="7">
    <source>
        <dbReference type="ARBA" id="ARBA00022490"/>
    </source>
</evidence>
<evidence type="ECO:0000256" key="8">
    <source>
        <dbReference type="ARBA" id="ARBA00022603"/>
    </source>
</evidence>
<dbReference type="Gene3D" id="1.10.1270.20">
    <property type="entry name" value="tRNA(m1g37)methyltransferase, domain 2"/>
    <property type="match status" value="1"/>
</dbReference>
<evidence type="ECO:0000313" key="20">
    <source>
        <dbReference type="Proteomes" id="UP000711995"/>
    </source>
</evidence>
<evidence type="ECO:0000256" key="13">
    <source>
        <dbReference type="ARBA" id="ARBA00033392"/>
    </source>
</evidence>
<evidence type="ECO:0000256" key="14">
    <source>
        <dbReference type="ARBA" id="ARBA00047783"/>
    </source>
</evidence>
<evidence type="ECO:0000256" key="4">
    <source>
        <dbReference type="ARBA" id="ARBA00011738"/>
    </source>
</evidence>
<feature type="domain" description="tRNA methyltransferase TRMD/TRM10-type" evidence="18">
    <location>
        <begin position="1"/>
        <end position="222"/>
    </location>
</feature>
<gene>
    <name evidence="15 19" type="primary">trmD</name>
    <name evidence="19" type="ORF">HCT14_06225</name>
</gene>
<dbReference type="RefSeq" id="WP_167700673.1">
    <property type="nucleotide sequence ID" value="NZ_CP118174.1"/>
</dbReference>
<sequence>MKFSILSLFPNLIDTYFQNSIARIALHEKKIIELENLNIRDYSENKHHRVDDIPYGGGAGMVMTPEPLANAIRHCLQPESYVIYATPSGKVFNHIIAKQLAQKDHIIFIAGRYEGIDQRIIDKYVDAELSIGDYVLSNGELASLVMLDAIMRQIPDVITPESLSEESFEDNLLEYPLYTRPEVFEGYSVPPVLLSGHHLDIKKWKLQKKIEKTLANRPDLMHNSTHK</sequence>
<evidence type="ECO:0000256" key="2">
    <source>
        <dbReference type="ARBA" id="ARBA00004496"/>
    </source>
</evidence>
<dbReference type="PANTHER" id="PTHR46417:SF1">
    <property type="entry name" value="TRNA (GUANINE-N(1)-)-METHYLTRANSFERASE"/>
    <property type="match status" value="1"/>
</dbReference>
<comment type="similarity">
    <text evidence="3 15 17">Belongs to the RNA methyltransferase TrmD family.</text>
</comment>
<evidence type="ECO:0000256" key="12">
    <source>
        <dbReference type="ARBA" id="ARBA00029736"/>
    </source>
</evidence>
<dbReference type="AlphaFoldDB" id="A0A968GB19"/>
<dbReference type="GO" id="GO:0002939">
    <property type="term" value="P:tRNA N1-guanine methylation"/>
    <property type="evidence" value="ECO:0007669"/>
    <property type="project" value="TreeGrafter"/>
</dbReference>
<dbReference type="SUPFAM" id="SSF75217">
    <property type="entry name" value="alpha/beta knot"/>
    <property type="match status" value="1"/>
</dbReference>
<dbReference type="HAMAP" id="MF_00605">
    <property type="entry name" value="TrmD"/>
    <property type="match status" value="1"/>
</dbReference>
<dbReference type="GO" id="GO:0005829">
    <property type="term" value="C:cytosol"/>
    <property type="evidence" value="ECO:0007669"/>
    <property type="project" value="TreeGrafter"/>
</dbReference>
<dbReference type="InterPro" id="IPR002649">
    <property type="entry name" value="tRNA_m1G_MeTrfase_TrmD"/>
</dbReference>
<dbReference type="PIRSF" id="PIRSF000386">
    <property type="entry name" value="tRNA_mtase"/>
    <property type="match status" value="1"/>
</dbReference>
<proteinExistence type="inferred from homology"/>
<dbReference type="EC" id="2.1.1.228" evidence="5 15"/>
<organism evidence="19 20">
    <name type="scientific">Entomospira entomophila</name>
    <dbReference type="NCBI Taxonomy" id="2719988"/>
    <lineage>
        <taxon>Bacteria</taxon>
        <taxon>Pseudomonadati</taxon>
        <taxon>Spirochaetota</taxon>
        <taxon>Spirochaetia</taxon>
        <taxon>Spirochaetales</taxon>
        <taxon>Spirochaetaceae</taxon>
        <taxon>Entomospira</taxon>
    </lineage>
</organism>
<dbReference type="InterPro" id="IPR023148">
    <property type="entry name" value="tRNA_m1G_MeTrfase_C_sf"/>
</dbReference>
<evidence type="ECO:0000256" key="11">
    <source>
        <dbReference type="ARBA" id="ARBA00022694"/>
    </source>
</evidence>
<dbReference type="PANTHER" id="PTHR46417">
    <property type="entry name" value="TRNA (GUANINE-N(1)-)-METHYLTRANSFERASE"/>
    <property type="match status" value="1"/>
</dbReference>
<evidence type="ECO:0000256" key="10">
    <source>
        <dbReference type="ARBA" id="ARBA00022691"/>
    </source>
</evidence>
<evidence type="ECO:0000256" key="15">
    <source>
        <dbReference type="HAMAP-Rule" id="MF_00605"/>
    </source>
</evidence>
<dbReference type="CDD" id="cd18080">
    <property type="entry name" value="TrmD-like"/>
    <property type="match status" value="1"/>
</dbReference>
<reference evidence="19 20" key="1">
    <citation type="submission" date="2020-03" db="EMBL/GenBank/DDBJ databases">
        <title>Spirochaetal bacteria isolated from arthropods constitute a novel genus Entomospira genus novum within the order Spirochaetales.</title>
        <authorList>
            <person name="Grana-Miraglia L."/>
            <person name="Sikutova S."/>
            <person name="Fingerle V."/>
            <person name="Sing A."/>
            <person name="Castillo-Ramirez S."/>
            <person name="Margos G."/>
            <person name="Rudolf I."/>
        </authorList>
    </citation>
    <scope>NUCLEOTIDE SEQUENCE [LARGE SCALE GENOMIC DNA]</scope>
    <source>
        <strain evidence="19 20">BR193</strain>
    </source>
</reference>
<dbReference type="EMBL" id="JAATLJ010000001">
    <property type="protein sequence ID" value="NIZ41095.1"/>
    <property type="molecule type" value="Genomic_DNA"/>
</dbReference>
<evidence type="ECO:0000256" key="5">
    <source>
        <dbReference type="ARBA" id="ARBA00012807"/>
    </source>
</evidence>
<keyword evidence="20" id="KW-1185">Reference proteome</keyword>
<accession>A0A968GB19</accession>
<evidence type="ECO:0000256" key="6">
    <source>
        <dbReference type="ARBA" id="ARBA00014679"/>
    </source>
</evidence>
<protein>
    <recommendedName>
        <fullName evidence="6 15">tRNA (guanine-N(1)-)-methyltransferase</fullName>
        <ecNumber evidence="5 15">2.1.1.228</ecNumber>
    </recommendedName>
    <alternativeName>
        <fullName evidence="12 15">M1G-methyltransferase</fullName>
    </alternativeName>
    <alternativeName>
        <fullName evidence="13 15">tRNA [GM37] methyltransferase</fullName>
    </alternativeName>
</protein>
<keyword evidence="11 15" id="KW-0819">tRNA processing</keyword>
<dbReference type="InterPro" id="IPR029028">
    <property type="entry name" value="Alpha/beta_knot_MTases"/>
</dbReference>
<evidence type="ECO:0000256" key="17">
    <source>
        <dbReference type="RuleBase" id="RU003464"/>
    </source>
</evidence>
<dbReference type="NCBIfam" id="NF000648">
    <property type="entry name" value="PRK00026.1"/>
    <property type="match status" value="1"/>
</dbReference>